<proteinExistence type="predicted"/>
<evidence type="ECO:0000313" key="2">
    <source>
        <dbReference type="Proteomes" id="UP001516061"/>
    </source>
</evidence>
<protein>
    <recommendedName>
        <fullName evidence="3">Peptidylprolyl isomerase</fullName>
    </recommendedName>
</protein>
<name>A0ABX2G1N2_9BURK</name>
<sequence>MVPADPSARALRRRLVLGAMLLLAGALLSMLLLEGRADPVIPTRLDQAPAPRPGAPVYDRDIRPLLERRCVVCHGCYDAPCQLKLGSWEGLARGLSKAAVYDHLRLKDAPTTRLGIDAQRASQWRERGFSPVLDEHDPAAGRALSDSLLWQVLALKESGPLPEGPVLDGDEFDFSLDRDNVCPRRDEFDEHARRHPRAGMPYGLPALSAPERQTIARWLQAGAPAEPEPALPEALARQVRTWEDFLNGAAIRPDSPQARRRLLVGRYLYEHLFLGHLVFEGDAQRQNFRLVRSGTPPGEPVRILPTRRPYDDPGVARPWYRLVPDRETVLAKTHMPYVLSPARLARWTRWFVDEPFAVDALPDYRPETASNPFRTFVALPMASRYRFLLDDAGFFVMNFIKGPVCRGPVALDVIRDRFWVFFVDPALGADDDAAQAVAREGEVMRLPAAEGPDASLLAWRDVARAEDRLLATKTQALSERFGGPHRITADFVWRGEGGNRNAALTVMRHFDSATVVQGLVGEPPRTAWVIGYPLLERIFYLLVAGYDVYGNTAHQLQTRLAMDFLRMEGEANFLMLMPRAARQPLRDDWYRGVGDEVRQRILGGPYRFDAETGIAFPPGVDPKLHLFGLLQRRLEGAGALEHRMDLGAAQVPDAAERQGLQRLAAVRGASLQWWPEAVVLRIDAPAQPPGAAPRYYSVLRNTAHRNVSTLLREKAMLVPEENTLTVVPGVLGAYPNALLRLRVDELPALAATLAGLRSEADYRALADRWAVRRTSARFWAESDALMDAYARTDPDEAGLLDWSRLENR</sequence>
<dbReference type="Pfam" id="PF06934">
    <property type="entry name" value="CTI"/>
    <property type="match status" value="1"/>
</dbReference>
<gene>
    <name evidence="1" type="ORF">HNQ01_001027</name>
</gene>
<keyword evidence="2" id="KW-1185">Reference proteome</keyword>
<comment type="caution">
    <text evidence="1">The sequence shown here is derived from an EMBL/GenBank/DDBJ whole genome shotgun (WGS) entry which is preliminary data.</text>
</comment>
<organism evidence="1 2">
    <name type="scientific">Sphaerotilus uruguayifluvii</name>
    <dbReference type="NCBI Taxonomy" id="2735897"/>
    <lineage>
        <taxon>Bacteria</taxon>
        <taxon>Pseudomonadati</taxon>
        <taxon>Pseudomonadota</taxon>
        <taxon>Betaproteobacteria</taxon>
        <taxon>Burkholderiales</taxon>
        <taxon>Sphaerotilaceae</taxon>
        <taxon>Sphaerotilus</taxon>
    </lineage>
</organism>
<dbReference type="EMBL" id="JABSNM010000003">
    <property type="protein sequence ID" value="NRT55317.1"/>
    <property type="molecule type" value="Genomic_DNA"/>
</dbReference>
<dbReference type="InterPro" id="IPR010706">
    <property type="entry name" value="Fatty_acid_cis-trans_isomerase"/>
</dbReference>
<dbReference type="RefSeq" id="WP_173804292.1">
    <property type="nucleotide sequence ID" value="NZ_JABSNM010000003.1"/>
</dbReference>
<evidence type="ECO:0008006" key="3">
    <source>
        <dbReference type="Google" id="ProtNLM"/>
    </source>
</evidence>
<accession>A0ABX2G1N2</accession>
<evidence type="ECO:0000313" key="1">
    <source>
        <dbReference type="EMBL" id="NRT55317.1"/>
    </source>
</evidence>
<dbReference type="Proteomes" id="UP001516061">
    <property type="component" value="Unassembled WGS sequence"/>
</dbReference>
<reference evidence="1 2" key="1">
    <citation type="submission" date="2020-05" db="EMBL/GenBank/DDBJ databases">
        <title>Genomic Encyclopedia of Type Strains, Phase IV (KMG-V): Genome sequencing to study the core and pangenomes of soil and plant-associated prokaryotes.</title>
        <authorList>
            <person name="Whitman W."/>
        </authorList>
    </citation>
    <scope>NUCLEOTIDE SEQUENCE [LARGE SCALE GENOMIC DNA]</scope>
    <source>
        <strain evidence="1 2">C29</strain>
    </source>
</reference>